<dbReference type="Proteomes" id="UP000688137">
    <property type="component" value="Unassembled WGS sequence"/>
</dbReference>
<dbReference type="EMBL" id="CAJJDM010000021">
    <property type="protein sequence ID" value="CAD8055764.1"/>
    <property type="molecule type" value="Genomic_DNA"/>
</dbReference>
<comment type="caution">
    <text evidence="1">The sequence shown here is derived from an EMBL/GenBank/DDBJ whole genome shotgun (WGS) entry which is preliminary data.</text>
</comment>
<protein>
    <submittedName>
        <fullName evidence="1">Uncharacterized protein</fullName>
    </submittedName>
</protein>
<reference evidence="1" key="1">
    <citation type="submission" date="2021-01" db="EMBL/GenBank/DDBJ databases">
        <authorList>
            <consortium name="Genoscope - CEA"/>
            <person name="William W."/>
        </authorList>
    </citation>
    <scope>NUCLEOTIDE SEQUENCE</scope>
</reference>
<gene>
    <name evidence="1" type="ORF">PPRIM_AZ9-3.1.T0230345</name>
</gene>
<keyword evidence="2" id="KW-1185">Reference proteome</keyword>
<evidence type="ECO:0000313" key="2">
    <source>
        <dbReference type="Proteomes" id="UP000688137"/>
    </source>
</evidence>
<proteinExistence type="predicted"/>
<sequence>MTQYHLVSFLPIVGHALYVKRSDESRINPYTVEVFNIGRINKFTDSFAIIDTPNQEVEFSIGNNEKEKFNFWFHYMIIKFLFLFQDQAYSIL</sequence>
<accession>A0A8S1KXV6</accession>
<organism evidence="1 2">
    <name type="scientific">Paramecium primaurelia</name>
    <dbReference type="NCBI Taxonomy" id="5886"/>
    <lineage>
        <taxon>Eukaryota</taxon>
        <taxon>Sar</taxon>
        <taxon>Alveolata</taxon>
        <taxon>Ciliophora</taxon>
        <taxon>Intramacronucleata</taxon>
        <taxon>Oligohymenophorea</taxon>
        <taxon>Peniculida</taxon>
        <taxon>Parameciidae</taxon>
        <taxon>Paramecium</taxon>
    </lineage>
</organism>
<evidence type="ECO:0000313" key="1">
    <source>
        <dbReference type="EMBL" id="CAD8055764.1"/>
    </source>
</evidence>
<name>A0A8S1KXV6_PARPR</name>
<dbReference type="AlphaFoldDB" id="A0A8S1KXV6"/>